<keyword evidence="8 10" id="KW-1133">Transmembrane helix</keyword>
<dbReference type="PRINTS" id="PR00119">
    <property type="entry name" value="CATATPASE"/>
</dbReference>
<protein>
    <submittedName>
        <fullName evidence="12">Ca2+-transporting ATPase</fullName>
    </submittedName>
</protein>
<dbReference type="SUPFAM" id="SSF81660">
    <property type="entry name" value="Metal cation-transporting ATPase, ATP-binding domain N"/>
    <property type="match status" value="1"/>
</dbReference>
<keyword evidence="3" id="KW-1003">Cell membrane</keyword>
<comment type="similarity">
    <text evidence="2">Belongs to the cation transport ATPase (P-type) (TC 3.A.3) family. Type IIA subfamily.</text>
</comment>
<keyword evidence="4 10" id="KW-0812">Transmembrane</keyword>
<dbReference type="SUPFAM" id="SSF81653">
    <property type="entry name" value="Calcium ATPase, transduction domain A"/>
    <property type="match status" value="1"/>
</dbReference>
<keyword evidence="9 10" id="KW-0472">Membrane</keyword>
<evidence type="ECO:0000313" key="13">
    <source>
        <dbReference type="Proteomes" id="UP000199663"/>
    </source>
</evidence>
<dbReference type="Pfam" id="PF00690">
    <property type="entry name" value="Cation_ATPase_N"/>
    <property type="match status" value="1"/>
</dbReference>
<dbReference type="InterPro" id="IPR036412">
    <property type="entry name" value="HAD-like_sf"/>
</dbReference>
<feature type="transmembrane region" description="Helical" evidence="10">
    <location>
        <begin position="55"/>
        <end position="73"/>
    </location>
</feature>
<keyword evidence="13" id="KW-1185">Reference proteome</keyword>
<proteinExistence type="inferred from homology"/>
<dbReference type="InterPro" id="IPR001757">
    <property type="entry name" value="P_typ_ATPase"/>
</dbReference>
<evidence type="ECO:0000256" key="3">
    <source>
        <dbReference type="ARBA" id="ARBA00022475"/>
    </source>
</evidence>
<dbReference type="SUPFAM" id="SSF56784">
    <property type="entry name" value="HAD-like"/>
    <property type="match status" value="1"/>
</dbReference>
<gene>
    <name evidence="12" type="ORF">SAMN05444412_105213</name>
</gene>
<organism evidence="12 13">
    <name type="scientific">Rhodonellum ikkaensis</name>
    <dbReference type="NCBI Taxonomy" id="336829"/>
    <lineage>
        <taxon>Bacteria</taxon>
        <taxon>Pseudomonadati</taxon>
        <taxon>Bacteroidota</taxon>
        <taxon>Cytophagia</taxon>
        <taxon>Cytophagales</taxon>
        <taxon>Cytophagaceae</taxon>
        <taxon>Rhodonellum</taxon>
    </lineage>
</organism>
<evidence type="ECO:0000256" key="8">
    <source>
        <dbReference type="ARBA" id="ARBA00022989"/>
    </source>
</evidence>
<comment type="subcellular location">
    <subcellularLocation>
        <location evidence="1">Cell membrane</location>
        <topology evidence="1">Multi-pass membrane protein</topology>
    </subcellularLocation>
</comment>
<dbReference type="InterPro" id="IPR006068">
    <property type="entry name" value="ATPase_P-typ_cation-transptr_C"/>
</dbReference>
<dbReference type="PROSITE" id="PS00154">
    <property type="entry name" value="ATPASE_E1_E2"/>
    <property type="match status" value="1"/>
</dbReference>
<dbReference type="Pfam" id="PF13246">
    <property type="entry name" value="Cation_ATPase"/>
    <property type="match status" value="1"/>
</dbReference>
<dbReference type="Pfam" id="PF00689">
    <property type="entry name" value="Cation_ATPase_C"/>
    <property type="match status" value="1"/>
</dbReference>
<sequence>MKFHSQSPEEALKNLQSSINGLDQETVGKIRKKYGWNEIPEKGRTHWIWILLRQLKSLLVFILLIAATISWFIGDMLDVYVILGIVILNAAIGFFLEQKAEKAISALKKMMVVKARVLRNGKSIIVMARELVPGDIVVLEEGDSIPADCRVIESKNLRCIEASLTGESVPVGKQTEALPENTVLADQINMLFKGTFVASGFARALVSGTGTNTAIGDIADTLSSIKNEKTNFQKKTDILATQMSVLAIVSAIILYVLGSYFSDLSNEELMLISIAALVAAIPEGMPAILSLVLAIGSHRMAKRNVIIRQLNSVETLGAVTVIITDKTGTLTQNRLIVEKIMQLDKQEFKVGEEGITQVENSEQNPTKIDLQKNPALDKLLQIAAISNNSEIKYNQEKKTDEIVGDPTEGALKVMAKIGGIILADTDKSKKIDDLPFNSKLKYRATLFEDNNRRELFVIGAPEKILEISTRFLDKEGEKTKTEETKKHIEGKIEEWSNDAMRVIGLAYKTTDAATEKISEKDISNLVFAGIVSMFDPPRPDVKQSIEKCRNAGIRVIMATGDHVNTAKAIARETGIISTQKENETLALTEADLLDLDENGFAEAIQKIDVFARLSPRMKLKIADHLQAKGELIAMTGDGVNDAPALKKADVGVSMGIMGTDVARDASDVVLADDNFSTIVNAVEEGRIVFTNVRQTSFFLITTNFASLSILIVLVAMGYPIALTATQILWLNLVTDGVADLALAAEKGHGDELSEKPVHKNENILTRKALPILLLIALFMMGMSLVTYFYYLPQGIETARTMVFIVMASSQLFNLYNMRALKKSVFKIGFFSNPYINVSMLFSFAILIGIIEIPFFSSLFKFVLVDPWEFAILISISSIVLWMGELFKWVKKKSNPKQP</sequence>
<evidence type="ECO:0000256" key="9">
    <source>
        <dbReference type="ARBA" id="ARBA00023136"/>
    </source>
</evidence>
<dbReference type="Gene3D" id="3.40.50.1000">
    <property type="entry name" value="HAD superfamily/HAD-like"/>
    <property type="match status" value="1"/>
</dbReference>
<dbReference type="Proteomes" id="UP000199663">
    <property type="component" value="Unassembled WGS sequence"/>
</dbReference>
<feature type="transmembrane region" description="Helical" evidence="10">
    <location>
        <begin position="238"/>
        <end position="257"/>
    </location>
</feature>
<accession>A0A1H3Q4F2</accession>
<evidence type="ECO:0000259" key="11">
    <source>
        <dbReference type="SMART" id="SM00831"/>
    </source>
</evidence>
<evidence type="ECO:0000256" key="7">
    <source>
        <dbReference type="ARBA" id="ARBA00022967"/>
    </source>
</evidence>
<evidence type="ECO:0000313" key="12">
    <source>
        <dbReference type="EMBL" id="SDZ08120.1"/>
    </source>
</evidence>
<evidence type="ECO:0000256" key="2">
    <source>
        <dbReference type="ARBA" id="ARBA00005675"/>
    </source>
</evidence>
<dbReference type="Gene3D" id="2.70.150.10">
    <property type="entry name" value="Calcium-transporting ATPase, cytoplasmic transduction domain A"/>
    <property type="match status" value="1"/>
</dbReference>
<dbReference type="InterPro" id="IPR004014">
    <property type="entry name" value="ATPase_P-typ_cation-transptr_N"/>
</dbReference>
<dbReference type="Gene3D" id="3.40.1110.10">
    <property type="entry name" value="Calcium-transporting ATPase, cytoplasmic domain N"/>
    <property type="match status" value="1"/>
</dbReference>
<dbReference type="SUPFAM" id="SSF81665">
    <property type="entry name" value="Calcium ATPase, transmembrane domain M"/>
    <property type="match status" value="1"/>
</dbReference>
<keyword evidence="5" id="KW-0547">Nucleotide-binding</keyword>
<feature type="domain" description="Cation-transporting P-type ATPase N-terminal" evidence="11">
    <location>
        <begin position="2"/>
        <end position="75"/>
    </location>
</feature>
<keyword evidence="7" id="KW-1278">Translocase</keyword>
<feature type="transmembrane region" description="Helical" evidence="10">
    <location>
        <begin position="867"/>
        <end position="886"/>
    </location>
</feature>
<dbReference type="SFLD" id="SFLDG00002">
    <property type="entry name" value="C1.7:_P-type_atpase_like"/>
    <property type="match status" value="1"/>
</dbReference>
<feature type="transmembrane region" description="Helical" evidence="10">
    <location>
        <begin position="768"/>
        <end position="791"/>
    </location>
</feature>
<reference evidence="12 13" key="1">
    <citation type="submission" date="2016-10" db="EMBL/GenBank/DDBJ databases">
        <authorList>
            <person name="Varghese N."/>
            <person name="Submissions S."/>
        </authorList>
    </citation>
    <scope>NUCLEOTIDE SEQUENCE [LARGE SCALE GENOMIC DNA]</scope>
    <source>
        <strain evidence="12 13">DSM 17997</strain>
    </source>
</reference>
<keyword evidence="6" id="KW-0067">ATP-binding</keyword>
<dbReference type="InterPro" id="IPR008250">
    <property type="entry name" value="ATPase_P-typ_transduc_dom_A_sf"/>
</dbReference>
<dbReference type="InterPro" id="IPR044492">
    <property type="entry name" value="P_typ_ATPase_HD_dom"/>
</dbReference>
<feature type="transmembrane region" description="Helical" evidence="10">
    <location>
        <begin position="835"/>
        <end position="855"/>
    </location>
</feature>
<dbReference type="InterPro" id="IPR023298">
    <property type="entry name" value="ATPase_P-typ_TM_dom_sf"/>
</dbReference>
<dbReference type="SFLD" id="SFLDF00027">
    <property type="entry name" value="p-type_atpase"/>
    <property type="match status" value="1"/>
</dbReference>
<dbReference type="EMBL" id="FNQC01000005">
    <property type="protein sequence ID" value="SDZ08120.1"/>
    <property type="molecule type" value="Genomic_DNA"/>
</dbReference>
<dbReference type="SFLD" id="SFLDS00003">
    <property type="entry name" value="Haloacid_Dehalogenase"/>
    <property type="match status" value="1"/>
</dbReference>
<dbReference type="NCBIfam" id="TIGR01494">
    <property type="entry name" value="ATPase_P-type"/>
    <property type="match status" value="3"/>
</dbReference>
<comment type="caution">
    <text evidence="12">The sequence shown here is derived from an EMBL/GenBank/DDBJ whole genome shotgun (WGS) entry which is preliminary data.</text>
</comment>
<evidence type="ECO:0000256" key="5">
    <source>
        <dbReference type="ARBA" id="ARBA00022741"/>
    </source>
</evidence>
<evidence type="ECO:0000256" key="6">
    <source>
        <dbReference type="ARBA" id="ARBA00022840"/>
    </source>
</evidence>
<feature type="transmembrane region" description="Helical" evidence="10">
    <location>
        <begin position="696"/>
        <end position="721"/>
    </location>
</feature>
<dbReference type="InterPro" id="IPR023214">
    <property type="entry name" value="HAD_sf"/>
</dbReference>
<dbReference type="InterPro" id="IPR023299">
    <property type="entry name" value="ATPase_P-typ_cyto_dom_N"/>
</dbReference>
<feature type="transmembrane region" description="Helical" evidence="10">
    <location>
        <begin position="269"/>
        <end position="295"/>
    </location>
</feature>
<name>A0A1H3Q4F2_9BACT</name>
<dbReference type="Pfam" id="PF00122">
    <property type="entry name" value="E1-E2_ATPase"/>
    <property type="match status" value="1"/>
</dbReference>
<dbReference type="SMART" id="SM00831">
    <property type="entry name" value="Cation_ATPase_N"/>
    <property type="match status" value="1"/>
</dbReference>
<dbReference type="RefSeq" id="WP_019599634.1">
    <property type="nucleotide sequence ID" value="NZ_FNQC01000005.1"/>
</dbReference>
<feature type="transmembrane region" description="Helical" evidence="10">
    <location>
        <begin position="79"/>
        <end position="96"/>
    </location>
</feature>
<dbReference type="InterPro" id="IPR018303">
    <property type="entry name" value="ATPase_P-typ_P_site"/>
</dbReference>
<dbReference type="InterPro" id="IPR059000">
    <property type="entry name" value="ATPase_P-type_domA"/>
</dbReference>
<dbReference type="InterPro" id="IPR050510">
    <property type="entry name" value="Cation_transp_ATPase_P-type"/>
</dbReference>
<dbReference type="PRINTS" id="PR00120">
    <property type="entry name" value="HATPASE"/>
</dbReference>
<dbReference type="Gene3D" id="1.20.1110.10">
    <property type="entry name" value="Calcium-transporting ATPase, transmembrane domain"/>
    <property type="match status" value="1"/>
</dbReference>
<evidence type="ECO:0000256" key="10">
    <source>
        <dbReference type="SAM" id="Phobius"/>
    </source>
</evidence>
<evidence type="ECO:0000256" key="4">
    <source>
        <dbReference type="ARBA" id="ARBA00022692"/>
    </source>
</evidence>
<evidence type="ECO:0000256" key="1">
    <source>
        <dbReference type="ARBA" id="ARBA00004651"/>
    </source>
</evidence>
<dbReference type="PANTHER" id="PTHR43294:SF21">
    <property type="entry name" value="CATION TRANSPORTING ATPASE"/>
    <property type="match status" value="1"/>
</dbReference>
<dbReference type="PANTHER" id="PTHR43294">
    <property type="entry name" value="SODIUM/POTASSIUM-TRANSPORTING ATPASE SUBUNIT ALPHA"/>
    <property type="match status" value="1"/>
</dbReference>